<sequence>YPFDTTQQPHSLNYNQISVTLFMKKQQMKLGSLLLLVVLMMSCRLKLSNGMSLCNMNEDGLDACKPSVTQPEPTKPTPKCCEALTGADLQCLCSYKNSAELPLLGIDPTLAASLPKECTCMLLMKLET</sequence>
<evidence type="ECO:0000313" key="2">
    <source>
        <dbReference type="EMBL" id="KAI5430239.1"/>
    </source>
</evidence>
<dbReference type="SUPFAM" id="SSF47699">
    <property type="entry name" value="Bifunctional inhibitor/lipid-transfer protein/seed storage 2S albumin"/>
    <property type="match status" value="1"/>
</dbReference>
<dbReference type="Pfam" id="PF14368">
    <property type="entry name" value="LTP_2"/>
    <property type="match status" value="1"/>
</dbReference>
<dbReference type="GO" id="GO:0009627">
    <property type="term" value="P:systemic acquired resistance"/>
    <property type="evidence" value="ECO:0007669"/>
    <property type="project" value="InterPro"/>
</dbReference>
<protein>
    <recommendedName>
        <fullName evidence="1">Bifunctional inhibitor/plant lipid transfer protein/seed storage helical domain-containing protein</fullName>
    </recommendedName>
</protein>
<dbReference type="Gramene" id="Psat03G0471600-T1">
    <property type="protein sequence ID" value="KAI5430239.1"/>
    <property type="gene ID" value="KIW84_034716"/>
</dbReference>
<accession>A0A9D5B5L1</accession>
<dbReference type="Gene3D" id="1.10.110.10">
    <property type="entry name" value="Plant lipid-transfer and hydrophobic proteins"/>
    <property type="match status" value="1"/>
</dbReference>
<dbReference type="Proteomes" id="UP001058974">
    <property type="component" value="Chromosome 3"/>
</dbReference>
<dbReference type="CDD" id="cd04660">
    <property type="entry name" value="nsLTP_like"/>
    <property type="match status" value="1"/>
</dbReference>
<dbReference type="InterPro" id="IPR039265">
    <property type="entry name" value="DIR1-like"/>
</dbReference>
<keyword evidence="3" id="KW-1185">Reference proteome</keyword>
<dbReference type="PANTHER" id="PTHR33122">
    <property type="entry name" value="LIPID BINDING PROTEIN-RELATED"/>
    <property type="match status" value="1"/>
</dbReference>
<comment type="caution">
    <text evidence="2">The sequence shown here is derived from an EMBL/GenBank/DDBJ whole genome shotgun (WGS) entry which is preliminary data.</text>
</comment>
<proteinExistence type="predicted"/>
<gene>
    <name evidence="2" type="ORF">KIW84_034716</name>
</gene>
<evidence type="ECO:0000313" key="3">
    <source>
        <dbReference type="Proteomes" id="UP001058974"/>
    </source>
</evidence>
<dbReference type="InterPro" id="IPR044741">
    <property type="entry name" value="NsLTP-like"/>
</dbReference>
<dbReference type="PANTHER" id="PTHR33122:SF60">
    <property type="entry name" value="LIPID-TRANSFER PROTEIN DIR1-RELATED"/>
    <property type="match status" value="1"/>
</dbReference>
<evidence type="ECO:0000259" key="1">
    <source>
        <dbReference type="Pfam" id="PF14368"/>
    </source>
</evidence>
<dbReference type="GO" id="GO:0005504">
    <property type="term" value="F:fatty acid binding"/>
    <property type="evidence" value="ECO:0007669"/>
    <property type="project" value="InterPro"/>
</dbReference>
<dbReference type="EMBL" id="JAMSHJ010000003">
    <property type="protein sequence ID" value="KAI5430239.1"/>
    <property type="molecule type" value="Genomic_DNA"/>
</dbReference>
<dbReference type="AlphaFoldDB" id="A0A9D5B5L1"/>
<feature type="non-terminal residue" evidence="2">
    <location>
        <position position="1"/>
    </location>
</feature>
<dbReference type="InterPro" id="IPR016140">
    <property type="entry name" value="Bifunc_inhib/LTP/seed_store"/>
</dbReference>
<dbReference type="InterPro" id="IPR036312">
    <property type="entry name" value="Bifun_inhib/LTP/seed_sf"/>
</dbReference>
<organism evidence="2 3">
    <name type="scientific">Pisum sativum</name>
    <name type="common">Garden pea</name>
    <name type="synonym">Lathyrus oleraceus</name>
    <dbReference type="NCBI Taxonomy" id="3888"/>
    <lineage>
        <taxon>Eukaryota</taxon>
        <taxon>Viridiplantae</taxon>
        <taxon>Streptophyta</taxon>
        <taxon>Embryophyta</taxon>
        <taxon>Tracheophyta</taxon>
        <taxon>Spermatophyta</taxon>
        <taxon>Magnoliopsida</taxon>
        <taxon>eudicotyledons</taxon>
        <taxon>Gunneridae</taxon>
        <taxon>Pentapetalae</taxon>
        <taxon>rosids</taxon>
        <taxon>fabids</taxon>
        <taxon>Fabales</taxon>
        <taxon>Fabaceae</taxon>
        <taxon>Papilionoideae</taxon>
        <taxon>50 kb inversion clade</taxon>
        <taxon>NPAAA clade</taxon>
        <taxon>Hologalegina</taxon>
        <taxon>IRL clade</taxon>
        <taxon>Fabeae</taxon>
        <taxon>Lathyrus</taxon>
    </lineage>
</organism>
<feature type="domain" description="Bifunctional inhibitor/plant lipid transfer protein/seed storage helical" evidence="1">
    <location>
        <begin position="36"/>
        <end position="119"/>
    </location>
</feature>
<reference evidence="2 3" key="1">
    <citation type="journal article" date="2022" name="Nat. Genet.">
        <title>Improved pea reference genome and pan-genome highlight genomic features and evolutionary characteristics.</title>
        <authorList>
            <person name="Yang T."/>
            <person name="Liu R."/>
            <person name="Luo Y."/>
            <person name="Hu S."/>
            <person name="Wang D."/>
            <person name="Wang C."/>
            <person name="Pandey M.K."/>
            <person name="Ge S."/>
            <person name="Xu Q."/>
            <person name="Li N."/>
            <person name="Li G."/>
            <person name="Huang Y."/>
            <person name="Saxena R.K."/>
            <person name="Ji Y."/>
            <person name="Li M."/>
            <person name="Yan X."/>
            <person name="He Y."/>
            <person name="Liu Y."/>
            <person name="Wang X."/>
            <person name="Xiang C."/>
            <person name="Varshney R.K."/>
            <person name="Ding H."/>
            <person name="Gao S."/>
            <person name="Zong X."/>
        </authorList>
    </citation>
    <scope>NUCLEOTIDE SEQUENCE [LARGE SCALE GENOMIC DNA]</scope>
    <source>
        <strain evidence="2 3">cv. Zhongwan 6</strain>
    </source>
</reference>
<name>A0A9D5B5L1_PEA</name>